<sequence>MALFSADSAGTNGTDLSTLFRREPDLINGTLYLYPAVNATGTATLVFRADDGPDSRVDPNTKYQELTLNIDVGSRPVPEAPPIRTGTYNNPESSGVAIVDLNDVFLSTDGLDLSETVILTNGTGGVASINPTTGELEYRPNPDHLGEDIVIIEVQDNSGVKSGPVEVQFNTTRNRLTNPVIAEDVNRSGLVTSLDALIIINLLNEQENSDGVPIDSITEDDYYYDVSDNGFVTSLDAAISDLF</sequence>
<dbReference type="SUPFAM" id="SSF63446">
    <property type="entry name" value="Type I dockerin domain"/>
    <property type="match status" value="1"/>
</dbReference>
<dbReference type="RefSeq" id="WP_146391492.1">
    <property type="nucleotide sequence ID" value="NZ_SJPK01000005.1"/>
</dbReference>
<dbReference type="AlphaFoldDB" id="A0A5C5XVD2"/>
<dbReference type="Pfam" id="PF00404">
    <property type="entry name" value="Dockerin_1"/>
    <property type="match status" value="1"/>
</dbReference>
<dbReference type="GO" id="GO:0000272">
    <property type="term" value="P:polysaccharide catabolic process"/>
    <property type="evidence" value="ECO:0007669"/>
    <property type="project" value="InterPro"/>
</dbReference>
<accession>A0A5C5XVD2</accession>
<comment type="caution">
    <text evidence="1">The sequence shown here is derived from an EMBL/GenBank/DDBJ whole genome shotgun (WGS) entry which is preliminary data.</text>
</comment>
<evidence type="ECO:0000313" key="1">
    <source>
        <dbReference type="EMBL" id="TWT66363.1"/>
    </source>
</evidence>
<reference evidence="1 2" key="1">
    <citation type="submission" date="2019-02" db="EMBL/GenBank/DDBJ databases">
        <title>Deep-cultivation of Planctomycetes and their phenomic and genomic characterization uncovers novel biology.</title>
        <authorList>
            <person name="Wiegand S."/>
            <person name="Jogler M."/>
            <person name="Boedeker C."/>
            <person name="Pinto D."/>
            <person name="Vollmers J."/>
            <person name="Rivas-Marin E."/>
            <person name="Kohn T."/>
            <person name="Peeters S.H."/>
            <person name="Heuer A."/>
            <person name="Rast P."/>
            <person name="Oberbeckmann S."/>
            <person name="Bunk B."/>
            <person name="Jeske O."/>
            <person name="Meyerdierks A."/>
            <person name="Storesund J.E."/>
            <person name="Kallscheuer N."/>
            <person name="Luecker S."/>
            <person name="Lage O.M."/>
            <person name="Pohl T."/>
            <person name="Merkel B.J."/>
            <person name="Hornburger P."/>
            <person name="Mueller R.-W."/>
            <person name="Bruemmer F."/>
            <person name="Labrenz M."/>
            <person name="Spormann A.M."/>
            <person name="Op Den Camp H."/>
            <person name="Overmann J."/>
            <person name="Amann R."/>
            <person name="Jetten M.S.M."/>
            <person name="Mascher T."/>
            <person name="Medema M.H."/>
            <person name="Devos D.P."/>
            <person name="Kaster A.-K."/>
            <person name="Ovreas L."/>
            <person name="Rohde M."/>
            <person name="Galperin M.Y."/>
            <person name="Jogler C."/>
        </authorList>
    </citation>
    <scope>NUCLEOTIDE SEQUENCE [LARGE SCALE GENOMIC DNA]</scope>
    <source>
        <strain evidence="1 2">CA85</strain>
    </source>
</reference>
<dbReference type="GO" id="GO:0004553">
    <property type="term" value="F:hydrolase activity, hydrolyzing O-glycosyl compounds"/>
    <property type="evidence" value="ECO:0007669"/>
    <property type="project" value="InterPro"/>
</dbReference>
<organism evidence="1 2">
    <name type="scientific">Allorhodopirellula solitaria</name>
    <dbReference type="NCBI Taxonomy" id="2527987"/>
    <lineage>
        <taxon>Bacteria</taxon>
        <taxon>Pseudomonadati</taxon>
        <taxon>Planctomycetota</taxon>
        <taxon>Planctomycetia</taxon>
        <taxon>Pirellulales</taxon>
        <taxon>Pirellulaceae</taxon>
        <taxon>Allorhodopirellula</taxon>
    </lineage>
</organism>
<dbReference type="InterPro" id="IPR036439">
    <property type="entry name" value="Dockerin_dom_sf"/>
</dbReference>
<evidence type="ECO:0000313" key="2">
    <source>
        <dbReference type="Proteomes" id="UP000318053"/>
    </source>
</evidence>
<keyword evidence="2" id="KW-1185">Reference proteome</keyword>
<name>A0A5C5XVD2_9BACT</name>
<gene>
    <name evidence="1" type="ORF">CA85_24570</name>
</gene>
<proteinExistence type="predicted"/>
<dbReference type="Proteomes" id="UP000318053">
    <property type="component" value="Unassembled WGS sequence"/>
</dbReference>
<protein>
    <submittedName>
        <fullName evidence="1">Dockerin type I repeat protein</fullName>
    </submittedName>
</protein>
<dbReference type="OrthoDB" id="247526at2"/>
<dbReference type="EMBL" id="SJPK01000005">
    <property type="protein sequence ID" value="TWT66363.1"/>
    <property type="molecule type" value="Genomic_DNA"/>
</dbReference>
<dbReference type="Pfam" id="PF17963">
    <property type="entry name" value="Big_9"/>
    <property type="match status" value="1"/>
</dbReference>
<dbReference type="InterPro" id="IPR002105">
    <property type="entry name" value="Dockerin_1_rpt"/>
</dbReference>